<dbReference type="Pfam" id="PF13963">
    <property type="entry name" value="Transpos_assoc"/>
    <property type="match status" value="1"/>
</dbReference>
<keyword evidence="3" id="KW-1185">Reference proteome</keyword>
<name>A0ABM0WB27_CAMSA</name>
<organism evidence="3 4">
    <name type="scientific">Camelina sativa</name>
    <name type="common">False flax</name>
    <name type="synonym">Myagrum sativum</name>
    <dbReference type="NCBI Taxonomy" id="90675"/>
    <lineage>
        <taxon>Eukaryota</taxon>
        <taxon>Viridiplantae</taxon>
        <taxon>Streptophyta</taxon>
        <taxon>Embryophyta</taxon>
        <taxon>Tracheophyta</taxon>
        <taxon>Spermatophyta</taxon>
        <taxon>Magnoliopsida</taxon>
        <taxon>eudicotyledons</taxon>
        <taxon>Gunneridae</taxon>
        <taxon>Pentapetalae</taxon>
        <taxon>rosids</taxon>
        <taxon>malvids</taxon>
        <taxon>Brassicales</taxon>
        <taxon>Brassicaceae</taxon>
        <taxon>Camelineae</taxon>
        <taxon>Camelina</taxon>
    </lineage>
</organism>
<dbReference type="PANTHER" id="PTHR10775:SF183">
    <property type="entry name" value="TRANSPOSON, EN_SPM-LIKE, TRANSPOSASE-ASSOCIATED DOMAIN PROTEIN-RELATED"/>
    <property type="match status" value="1"/>
</dbReference>
<gene>
    <name evidence="4" type="primary">LOC104748456</name>
</gene>
<dbReference type="PANTHER" id="PTHR10775">
    <property type="entry name" value="OS08G0208400 PROTEIN"/>
    <property type="match status" value="1"/>
</dbReference>
<dbReference type="InterPro" id="IPR004242">
    <property type="entry name" value="Transposase_21"/>
</dbReference>
<dbReference type="Pfam" id="PF02992">
    <property type="entry name" value="Transposase_21"/>
    <property type="match status" value="1"/>
</dbReference>
<protein>
    <submittedName>
        <fullName evidence="4">Uncharacterized protein LOC104748456</fullName>
    </submittedName>
</protein>
<reference evidence="3" key="1">
    <citation type="journal article" date="2014" name="Nat. Commun.">
        <title>The emerging biofuel crop Camelina sativa retains a highly undifferentiated hexaploid genome structure.</title>
        <authorList>
            <person name="Kagale S."/>
            <person name="Koh C."/>
            <person name="Nixon J."/>
            <person name="Bollina V."/>
            <person name="Clarke W.E."/>
            <person name="Tuteja R."/>
            <person name="Spillane C."/>
            <person name="Robinson S.J."/>
            <person name="Links M.G."/>
            <person name="Clarke C."/>
            <person name="Higgins E.E."/>
            <person name="Huebert T."/>
            <person name="Sharpe A.G."/>
            <person name="Parkin I.A."/>
        </authorList>
    </citation>
    <scope>NUCLEOTIDE SEQUENCE [LARGE SCALE GENOMIC DNA]</scope>
    <source>
        <strain evidence="3">cv. DH55</strain>
    </source>
</reference>
<proteinExistence type="predicted"/>
<evidence type="ECO:0000313" key="3">
    <source>
        <dbReference type="Proteomes" id="UP000694864"/>
    </source>
</evidence>
<feature type="domain" description="Transposase-associated" evidence="2">
    <location>
        <begin position="6"/>
        <end position="87"/>
    </location>
</feature>
<dbReference type="Proteomes" id="UP000694864">
    <property type="component" value="Chromosome 15"/>
</dbReference>
<evidence type="ECO:0000259" key="2">
    <source>
        <dbReference type="Pfam" id="PF13963"/>
    </source>
</evidence>
<sequence length="855" mass="99260">MWNYSREWMYNRIDQDTNHISKAFLEGVDQFIAFASNQSSAHNSGGRFLYQCIRCQNEKSFHARTISSHLHSRGFTPGYYVWFEHGEDYNVVGEGTSSHYGNVDYTWGGQSVEFDGGNGGNVFAGMVNDAFHGTTPFNQYHQHEHESGSHVHEEPTQDAKWFSDMLDAANNPIYDGCREGQSKLSLAARFMNNKVDHNLSETCMDSWAELFTEYLPEGNQATGSYYETESLMRKIGLPYHTFDVCIDNCMLFWKEDAKLEHCKFCGKPRYKDTEGRNRIPFSRMWYLPITDRLKRMYQSEKTASAMRWHAEHDSEDGVMCHPSDAAEWKNFQYLHPTFAGETRNVYLGLCTDGFNPFGMSKHHSLWPIILTPYNLPPDMCMNSEYLFLTILNSGPNHPRASLDVFLQPLIDELKELWYNGVEAYDVSLDQNFNLKAALLWTISDFPAYGMLSGWTTHGRLSCPICMDDTNAFWLPAGRKTCWFDCHRRYLPTNHPLRKNKNNFLKGKHALNDYPPPSLTGEVIYQRIRQSKAPKTSICGGNGHEDKVEGYGKWHNWHKESIFWELPYWVDLILRHNLDLMHIEKNMHDNIMYTTMNVKDRSKDTVKSRLDIKRFCSRKELHVDDRGRAPIPVWRLTPKAKECLLEWVKHEVKFPDGYVSDLASCADINGGKFSGMKSHDCHVFMERLLPFIFAELLPRNVHLALSGLGAFFRDLCSRSLEQTRLEVLKENIVMILCNLEKIFPPSFFDVMEHLPVQLPYEAQLGGPVQYRWMYPFEREIRYNEGEVPVFPVPVPEIFTYVGRPSGKCSEFWLSEKEYKCAHAYVLRNCDYFRPLERLLEAHIRYGDPELSEAEVI</sequence>
<evidence type="ECO:0000313" key="4">
    <source>
        <dbReference type="RefSeq" id="XP_010468397.1"/>
    </source>
</evidence>
<feature type="domain" description="DUF4218" evidence="1">
    <location>
        <begin position="714"/>
        <end position="782"/>
    </location>
</feature>
<accession>A0ABM0WB27</accession>
<dbReference type="Pfam" id="PF13960">
    <property type="entry name" value="DUF4218"/>
    <property type="match status" value="1"/>
</dbReference>
<reference evidence="4" key="2">
    <citation type="submission" date="2025-08" db="UniProtKB">
        <authorList>
            <consortium name="RefSeq"/>
        </authorList>
    </citation>
    <scope>IDENTIFICATION</scope>
    <source>
        <tissue evidence="4">Leaf</tissue>
    </source>
</reference>
<dbReference type="InterPro" id="IPR025452">
    <property type="entry name" value="DUF4218"/>
</dbReference>
<dbReference type="RefSeq" id="XP_010468397.1">
    <property type="nucleotide sequence ID" value="XM_010470095.1"/>
</dbReference>
<dbReference type="GeneID" id="104748456"/>
<evidence type="ECO:0000259" key="1">
    <source>
        <dbReference type="Pfam" id="PF13960"/>
    </source>
</evidence>
<dbReference type="InterPro" id="IPR029480">
    <property type="entry name" value="Transpos_assoc"/>
</dbReference>